<name>A0A6H5H489_9HEMI</name>
<dbReference type="Pfam" id="PF12210">
    <property type="entry name" value="Hrs_helical"/>
    <property type="match status" value="1"/>
</dbReference>
<sequence length="262" mass="27996">MPTSPTLLIDRSLTYTSLSHSNNSLTFWHYVKLKNTSCVVVRFAVYFEGLQDKLAQVKDARAALDALREEHREKLRREAEFAEKQRQMQMAQKLDIMRKKKQEYLAVRSVPVDQLLAQQMLKMQGPGGTPTGGPGNMMMVMGGGPPGMGGAPPGMGAHPMTPPHHTQGPGLSMGQGPMPPHMGPPQQGPPAHPMAPPMGPSPQHGQPHMPQGPHMGQPVAPPMGVGPPATWSSPDGCPRAADGNDAASRSPPSSAARNTPSR</sequence>
<feature type="compositionally biased region" description="Pro residues" evidence="2">
    <location>
        <begin position="177"/>
        <end position="200"/>
    </location>
</feature>
<dbReference type="AlphaFoldDB" id="A0A6H5H489"/>
<gene>
    <name evidence="4" type="ORF">NTEN_LOCUS15418</name>
</gene>
<evidence type="ECO:0000259" key="3">
    <source>
        <dbReference type="Pfam" id="PF12210"/>
    </source>
</evidence>
<dbReference type="InterPro" id="IPR024641">
    <property type="entry name" value="HRS_helical"/>
</dbReference>
<keyword evidence="5" id="KW-1185">Reference proteome</keyword>
<dbReference type="PANTHER" id="PTHR46275">
    <property type="entry name" value="HEPATOCYTE GROWTH FACTOR-REGULATED TYROSINE KINASE SUBSTRATE"/>
    <property type="match status" value="1"/>
</dbReference>
<dbReference type="EMBL" id="CADCXU010023009">
    <property type="protein sequence ID" value="CAB0010373.1"/>
    <property type="molecule type" value="Genomic_DNA"/>
</dbReference>
<protein>
    <recommendedName>
        <fullName evidence="3">Hepatocyte growth factor-regulated tyrosine kinase substrate helical domain-containing protein</fullName>
    </recommendedName>
</protein>
<evidence type="ECO:0000313" key="5">
    <source>
        <dbReference type="Proteomes" id="UP000479000"/>
    </source>
</evidence>
<feature type="compositionally biased region" description="Low complexity" evidence="2">
    <location>
        <begin position="246"/>
        <end position="262"/>
    </location>
</feature>
<reference evidence="4 5" key="1">
    <citation type="submission" date="2020-02" db="EMBL/GenBank/DDBJ databases">
        <authorList>
            <person name="Ferguson B K."/>
        </authorList>
    </citation>
    <scope>NUCLEOTIDE SEQUENCE [LARGE SCALE GENOMIC DNA]</scope>
</reference>
<organism evidence="4 5">
    <name type="scientific">Nesidiocoris tenuis</name>
    <dbReference type="NCBI Taxonomy" id="355587"/>
    <lineage>
        <taxon>Eukaryota</taxon>
        <taxon>Metazoa</taxon>
        <taxon>Ecdysozoa</taxon>
        <taxon>Arthropoda</taxon>
        <taxon>Hexapoda</taxon>
        <taxon>Insecta</taxon>
        <taxon>Pterygota</taxon>
        <taxon>Neoptera</taxon>
        <taxon>Paraneoptera</taxon>
        <taxon>Hemiptera</taxon>
        <taxon>Heteroptera</taxon>
        <taxon>Panheteroptera</taxon>
        <taxon>Cimicomorpha</taxon>
        <taxon>Miridae</taxon>
        <taxon>Dicyphina</taxon>
        <taxon>Nesidiocoris</taxon>
    </lineage>
</organism>
<evidence type="ECO:0000256" key="2">
    <source>
        <dbReference type="SAM" id="MobiDB-lite"/>
    </source>
</evidence>
<dbReference type="InterPro" id="IPR017073">
    <property type="entry name" value="HGS/VPS27"/>
</dbReference>
<evidence type="ECO:0000313" key="4">
    <source>
        <dbReference type="EMBL" id="CAB0010373.1"/>
    </source>
</evidence>
<feature type="domain" description="Hepatocyte growth factor-regulated tyrosine kinase substrate helical" evidence="3">
    <location>
        <begin position="45"/>
        <end position="80"/>
    </location>
</feature>
<dbReference type="Proteomes" id="UP000479000">
    <property type="component" value="Unassembled WGS sequence"/>
</dbReference>
<feature type="region of interest" description="Disordered" evidence="2">
    <location>
        <begin position="147"/>
        <end position="262"/>
    </location>
</feature>
<dbReference type="Gene3D" id="1.20.5.1940">
    <property type="match status" value="1"/>
</dbReference>
<keyword evidence="1" id="KW-0175">Coiled coil</keyword>
<dbReference type="OrthoDB" id="957735at2759"/>
<dbReference type="GO" id="GO:0043130">
    <property type="term" value="F:ubiquitin binding"/>
    <property type="evidence" value="ECO:0007669"/>
    <property type="project" value="TreeGrafter"/>
</dbReference>
<proteinExistence type="predicted"/>
<dbReference type="GO" id="GO:0032456">
    <property type="term" value="P:endocytic recycling"/>
    <property type="evidence" value="ECO:0007669"/>
    <property type="project" value="TreeGrafter"/>
</dbReference>
<dbReference type="GO" id="GO:0005769">
    <property type="term" value="C:early endosome"/>
    <property type="evidence" value="ECO:0007669"/>
    <property type="project" value="TreeGrafter"/>
</dbReference>
<dbReference type="PANTHER" id="PTHR46275:SF1">
    <property type="entry name" value="HEPATOCYTE GROWTH FACTOR-REGULATED TYROSINE KINASE SUBSTRATE"/>
    <property type="match status" value="1"/>
</dbReference>
<feature type="coiled-coil region" evidence="1">
    <location>
        <begin position="50"/>
        <end position="92"/>
    </location>
</feature>
<dbReference type="GO" id="GO:0031623">
    <property type="term" value="P:receptor internalization"/>
    <property type="evidence" value="ECO:0007669"/>
    <property type="project" value="TreeGrafter"/>
</dbReference>
<accession>A0A6H5H489</accession>
<evidence type="ECO:0000256" key="1">
    <source>
        <dbReference type="SAM" id="Coils"/>
    </source>
</evidence>
<feature type="compositionally biased region" description="Low complexity" evidence="2">
    <location>
        <begin position="201"/>
        <end position="218"/>
    </location>
</feature>